<reference evidence="2" key="1">
    <citation type="submission" date="2021-01" db="EMBL/GenBank/DDBJ databases">
        <authorList>
            <person name="Corre E."/>
            <person name="Pelletier E."/>
            <person name="Niang G."/>
            <person name="Scheremetjew M."/>
            <person name="Finn R."/>
            <person name="Kale V."/>
            <person name="Holt S."/>
            <person name="Cochrane G."/>
            <person name="Meng A."/>
            <person name="Brown T."/>
            <person name="Cohen L."/>
        </authorList>
    </citation>
    <scope>NUCLEOTIDE SEQUENCE</scope>
    <source>
        <strain evidence="2">CCCM811</strain>
    </source>
</reference>
<name>A0A7S4DLA9_9EUKA</name>
<organism evidence="2">
    <name type="scientific">Lotharella globosa</name>
    <dbReference type="NCBI Taxonomy" id="91324"/>
    <lineage>
        <taxon>Eukaryota</taxon>
        <taxon>Sar</taxon>
        <taxon>Rhizaria</taxon>
        <taxon>Cercozoa</taxon>
        <taxon>Chlorarachniophyceae</taxon>
        <taxon>Lotharella</taxon>
    </lineage>
</organism>
<feature type="compositionally biased region" description="Basic and acidic residues" evidence="1">
    <location>
        <begin position="94"/>
        <end position="107"/>
    </location>
</feature>
<feature type="compositionally biased region" description="Acidic residues" evidence="1">
    <location>
        <begin position="108"/>
        <end position="127"/>
    </location>
</feature>
<protein>
    <submittedName>
        <fullName evidence="2">Uncharacterized protein</fullName>
    </submittedName>
</protein>
<feature type="region of interest" description="Disordered" evidence="1">
    <location>
        <begin position="49"/>
        <end position="127"/>
    </location>
</feature>
<sequence>MSHLALKKKEKQNRIRRVGGGPSWSLSFLIFFVTGRTKLSNAQRGFRFGVGSEMRRPPRHQRPQWLLPAQGPTGSSRTAASRAAESSAVFVHFTRNEQKQAKRRPDVDGDGDGDGDVVDDGDVVNVM</sequence>
<accession>A0A7S4DLA9</accession>
<dbReference type="EMBL" id="HBIV01010894">
    <property type="protein sequence ID" value="CAE0656431.1"/>
    <property type="molecule type" value="Transcribed_RNA"/>
</dbReference>
<proteinExistence type="predicted"/>
<evidence type="ECO:0000313" key="2">
    <source>
        <dbReference type="EMBL" id="CAE0656431.1"/>
    </source>
</evidence>
<evidence type="ECO:0000256" key="1">
    <source>
        <dbReference type="SAM" id="MobiDB-lite"/>
    </source>
</evidence>
<feature type="compositionally biased region" description="Low complexity" evidence="1">
    <location>
        <begin position="75"/>
        <end position="88"/>
    </location>
</feature>
<dbReference type="AlphaFoldDB" id="A0A7S4DLA9"/>
<gene>
    <name evidence="2" type="ORF">LGLO00237_LOCUS8158</name>
</gene>